<feature type="domain" description="DUF6754" evidence="3">
    <location>
        <begin position="138"/>
        <end position="392"/>
    </location>
</feature>
<feature type="transmembrane region" description="Helical" evidence="1">
    <location>
        <begin position="147"/>
        <end position="164"/>
    </location>
</feature>
<sequence length="396" mass="44435">MKRFVYILVIISLLFSAGFAEEAENNNELDFTPKGKLEIKDKGNDDGTGVNVFFRPQNKPEEVKYYLLRVYYKSVSEDNLAAQYRIENKDRRYKFNVSLQKRRKHPYPNSRKGVARVYVSNEKGEAVKAFLTESTNTSASWFNINKLSAFMGVLLFLLFVYIFIKQARRGVEFFIRKIPGLEELDNAVGRATELGKPIYYIPGIGTTSRIATLASLNILAPVTRKVAKFATPLKVPNRDPVVMSIAQDVVKEGYMAEGRPDLFNSNDVFFLTRQQFAFAGAVSGLFKREKPGAVFLLGKFYAESLIFAETANDVGAIQIAGTDSVSQIPFFIAACDYTLIGEELFAASGYLSGDPLIVGTMKAQDYLKAILIVLLFIGIILNIFDIDIITKYILQR</sequence>
<dbReference type="EMBL" id="VSIX01000135">
    <property type="protein sequence ID" value="TYB30453.1"/>
    <property type="molecule type" value="Genomic_DNA"/>
</dbReference>
<gene>
    <name evidence="4" type="ORF">FXF47_09175</name>
</gene>
<feature type="transmembrane region" description="Helical" evidence="1">
    <location>
        <begin position="369"/>
        <end position="394"/>
    </location>
</feature>
<keyword evidence="1" id="KW-0472">Membrane</keyword>
<evidence type="ECO:0000259" key="3">
    <source>
        <dbReference type="Pfam" id="PF20539"/>
    </source>
</evidence>
<protein>
    <recommendedName>
        <fullName evidence="3">DUF6754 domain-containing protein</fullName>
    </recommendedName>
</protein>
<dbReference type="AlphaFoldDB" id="A0A5D0MFU5"/>
<keyword evidence="1" id="KW-1133">Transmembrane helix</keyword>
<dbReference type="Pfam" id="PF20539">
    <property type="entry name" value="DUF6754"/>
    <property type="match status" value="1"/>
</dbReference>
<feature type="signal peptide" evidence="2">
    <location>
        <begin position="1"/>
        <end position="22"/>
    </location>
</feature>
<proteinExistence type="predicted"/>
<evidence type="ECO:0000256" key="1">
    <source>
        <dbReference type="SAM" id="Phobius"/>
    </source>
</evidence>
<keyword evidence="5" id="KW-1185">Reference proteome</keyword>
<keyword evidence="2" id="KW-0732">Signal</keyword>
<evidence type="ECO:0000313" key="4">
    <source>
        <dbReference type="EMBL" id="TYB30453.1"/>
    </source>
</evidence>
<name>A0A5D0MFU5_9BACT</name>
<keyword evidence="1" id="KW-0812">Transmembrane</keyword>
<accession>A0A5D0MFU5</accession>
<reference evidence="4" key="1">
    <citation type="submission" date="2019-08" db="EMBL/GenBank/DDBJ databases">
        <title>Genomic characterization of a novel candidate phylum (ARYD3) from a high temperature, high salinity tertiary oil reservoir in north central Oklahoma, USA.</title>
        <authorList>
            <person name="Youssef N.H."/>
            <person name="Yadav A."/>
            <person name="Elshahed M.S."/>
        </authorList>
    </citation>
    <scope>NUCLEOTIDE SEQUENCE [LARGE SCALE GENOMIC DNA]</scope>
    <source>
        <strain evidence="4">ARYD3</strain>
    </source>
</reference>
<evidence type="ECO:0000313" key="5">
    <source>
        <dbReference type="Proteomes" id="UP000324143"/>
    </source>
</evidence>
<organism evidence="4 5">
    <name type="scientific">Candidatus Mcinerneyibacterium aminivorans</name>
    <dbReference type="NCBI Taxonomy" id="2703815"/>
    <lineage>
        <taxon>Bacteria</taxon>
        <taxon>Candidatus Macinerneyibacteriota</taxon>
        <taxon>Candidatus Mcinerneyibacteria</taxon>
        <taxon>Candidatus Mcinerneyibacteriales</taxon>
        <taxon>Candidatus Mcinerneyibacteriaceae</taxon>
        <taxon>Candidatus Mcinerneyibacterium</taxon>
    </lineage>
</organism>
<comment type="caution">
    <text evidence="4">The sequence shown here is derived from an EMBL/GenBank/DDBJ whole genome shotgun (WGS) entry which is preliminary data.</text>
</comment>
<dbReference type="Proteomes" id="UP000324143">
    <property type="component" value="Unassembled WGS sequence"/>
</dbReference>
<evidence type="ECO:0000256" key="2">
    <source>
        <dbReference type="SAM" id="SignalP"/>
    </source>
</evidence>
<feature type="chain" id="PRO_5022869605" description="DUF6754 domain-containing protein" evidence="2">
    <location>
        <begin position="23"/>
        <end position="396"/>
    </location>
</feature>
<dbReference type="InterPro" id="IPR046642">
    <property type="entry name" value="DUF6754"/>
</dbReference>